<accession>A0A756I719</accession>
<reference evidence="1" key="2">
    <citation type="submission" date="2020-02" db="EMBL/GenBank/DDBJ databases">
        <authorList>
            <consortium name="NCBI Pathogen Detection Project"/>
        </authorList>
    </citation>
    <scope>NUCLEOTIDE SEQUENCE</scope>
    <source>
        <strain evidence="1">MA.CK_00/00002125</strain>
    </source>
</reference>
<organism evidence="1">
    <name type="scientific">Salmonella enterica</name>
    <name type="common">Salmonella choleraesuis</name>
    <dbReference type="NCBI Taxonomy" id="28901"/>
    <lineage>
        <taxon>Bacteria</taxon>
        <taxon>Pseudomonadati</taxon>
        <taxon>Pseudomonadota</taxon>
        <taxon>Gammaproteobacteria</taxon>
        <taxon>Enterobacterales</taxon>
        <taxon>Enterobacteriaceae</taxon>
        <taxon>Salmonella</taxon>
    </lineage>
</organism>
<dbReference type="EMBL" id="DAAWYJ010000042">
    <property type="protein sequence ID" value="HAG0017822.1"/>
    <property type="molecule type" value="Genomic_DNA"/>
</dbReference>
<comment type="caution">
    <text evidence="1">The sequence shown here is derived from an EMBL/GenBank/DDBJ whole genome shotgun (WGS) entry which is preliminary data.</text>
</comment>
<proteinExistence type="predicted"/>
<dbReference type="AlphaFoldDB" id="A0A756I719"/>
<reference evidence="1" key="1">
    <citation type="journal article" date="2018" name="Genome Biol.">
        <title>SKESA: strategic k-mer extension for scrupulous assemblies.</title>
        <authorList>
            <person name="Souvorov A."/>
            <person name="Agarwala R."/>
            <person name="Lipman D.J."/>
        </authorList>
    </citation>
    <scope>NUCLEOTIDE SEQUENCE</scope>
    <source>
        <strain evidence="1">MA.CK_00/00002125</strain>
    </source>
</reference>
<sequence>MVRSSACPVVTTVVCLWTVRAAARVFDGEHYALSSGMTVNSNDYKSIPGEVGRVWVTSIPSVVVT</sequence>
<gene>
    <name evidence="1" type="ORF">G8O67_005218</name>
</gene>
<evidence type="ECO:0000313" key="1">
    <source>
        <dbReference type="EMBL" id="HAG0017822.1"/>
    </source>
</evidence>
<protein>
    <submittedName>
        <fullName evidence="1">Uncharacterized protein</fullName>
    </submittedName>
</protein>
<name>A0A756I719_SALER</name>